<accession>A0A0F9BQS4</accession>
<reference evidence="1" key="1">
    <citation type="journal article" date="2015" name="Nature">
        <title>Complex archaea that bridge the gap between prokaryotes and eukaryotes.</title>
        <authorList>
            <person name="Spang A."/>
            <person name="Saw J.H."/>
            <person name="Jorgensen S.L."/>
            <person name="Zaremba-Niedzwiedzka K."/>
            <person name="Martijn J."/>
            <person name="Lind A.E."/>
            <person name="van Eijk R."/>
            <person name="Schleper C."/>
            <person name="Guy L."/>
            <person name="Ettema T.J."/>
        </authorList>
    </citation>
    <scope>NUCLEOTIDE SEQUENCE</scope>
</reference>
<dbReference type="AlphaFoldDB" id="A0A0F9BQS4"/>
<name>A0A0F9BQS4_9ZZZZ</name>
<protein>
    <submittedName>
        <fullName evidence="1">Uncharacterized protein</fullName>
    </submittedName>
</protein>
<gene>
    <name evidence="1" type="ORF">LCGC14_2760020</name>
</gene>
<sequence>MADPFEQERNEFARQLEGLADPADRDAFKNWYVRKIEQRQPNNQVAVLNELRVAGKLVEDDLTARMALFAGPSLPAINRDDALSNIETAKGQTPWYRKGLANALNAVEWYQENVVEGTTAAIMAGA</sequence>
<evidence type="ECO:0000313" key="1">
    <source>
        <dbReference type="EMBL" id="KKK86761.1"/>
    </source>
</evidence>
<proteinExistence type="predicted"/>
<comment type="caution">
    <text evidence="1">The sequence shown here is derived from an EMBL/GenBank/DDBJ whole genome shotgun (WGS) entry which is preliminary data.</text>
</comment>
<dbReference type="EMBL" id="LAZR01050702">
    <property type="protein sequence ID" value="KKK86761.1"/>
    <property type="molecule type" value="Genomic_DNA"/>
</dbReference>
<organism evidence="1">
    <name type="scientific">marine sediment metagenome</name>
    <dbReference type="NCBI Taxonomy" id="412755"/>
    <lineage>
        <taxon>unclassified sequences</taxon>
        <taxon>metagenomes</taxon>
        <taxon>ecological metagenomes</taxon>
    </lineage>
</organism>
<feature type="non-terminal residue" evidence="1">
    <location>
        <position position="126"/>
    </location>
</feature>